<evidence type="ECO:0000313" key="2">
    <source>
        <dbReference type="Proteomes" id="UP001241377"/>
    </source>
</evidence>
<reference evidence="1" key="1">
    <citation type="submission" date="2023-04" db="EMBL/GenBank/DDBJ databases">
        <title>Draft Genome sequencing of Naganishia species isolated from polar environments using Oxford Nanopore Technology.</title>
        <authorList>
            <person name="Leo P."/>
            <person name="Venkateswaran K."/>
        </authorList>
    </citation>
    <scope>NUCLEOTIDE SEQUENCE</scope>
    <source>
        <strain evidence="1">MNA-CCFEE 5261</strain>
    </source>
</reference>
<gene>
    <name evidence="1" type="ORF">QFC19_007445</name>
</gene>
<dbReference type="Proteomes" id="UP001241377">
    <property type="component" value="Unassembled WGS sequence"/>
</dbReference>
<keyword evidence="2" id="KW-1185">Reference proteome</keyword>
<proteinExistence type="predicted"/>
<protein>
    <submittedName>
        <fullName evidence="1">Uncharacterized protein</fullName>
    </submittedName>
</protein>
<sequence length="142" mass="15787">MAPVLKILHPEGDAAYPPVEPVHVNSTTPVPITTNAFDGEMSVWVKDYRGLQKKGDGMEYFGERGRESMTYGIVVRGQHYPLAESTSRVTEYRHVPACPGRFLKPTSADDILFGNVFEKPIRASLPWGTSIAMRFIKYVVGS</sequence>
<organism evidence="1 2">
    <name type="scientific">Naganishia cerealis</name>
    <dbReference type="NCBI Taxonomy" id="610337"/>
    <lineage>
        <taxon>Eukaryota</taxon>
        <taxon>Fungi</taxon>
        <taxon>Dikarya</taxon>
        <taxon>Basidiomycota</taxon>
        <taxon>Agaricomycotina</taxon>
        <taxon>Tremellomycetes</taxon>
        <taxon>Filobasidiales</taxon>
        <taxon>Filobasidiaceae</taxon>
        <taxon>Naganishia</taxon>
    </lineage>
</organism>
<dbReference type="EMBL" id="JASBWR010000098">
    <property type="protein sequence ID" value="KAJ9095829.1"/>
    <property type="molecule type" value="Genomic_DNA"/>
</dbReference>
<accession>A0ACC2V8Y6</accession>
<name>A0ACC2V8Y6_9TREE</name>
<evidence type="ECO:0000313" key="1">
    <source>
        <dbReference type="EMBL" id="KAJ9095829.1"/>
    </source>
</evidence>
<comment type="caution">
    <text evidence="1">The sequence shown here is derived from an EMBL/GenBank/DDBJ whole genome shotgun (WGS) entry which is preliminary data.</text>
</comment>